<dbReference type="GO" id="GO:0009893">
    <property type="term" value="P:positive regulation of metabolic process"/>
    <property type="evidence" value="ECO:0007669"/>
    <property type="project" value="UniProtKB-ARBA"/>
</dbReference>
<dbReference type="InterPro" id="IPR016135">
    <property type="entry name" value="UBQ-conjugating_enzyme/RWD"/>
</dbReference>
<dbReference type="GO" id="GO:0051246">
    <property type="term" value="P:regulation of protein metabolic process"/>
    <property type="evidence" value="ECO:0007669"/>
    <property type="project" value="UniProtKB-ARBA"/>
</dbReference>
<protein>
    <recommendedName>
        <fullName evidence="2">RWD domain-containing protein</fullName>
    </recommendedName>
</protein>
<dbReference type="PANTHER" id="PTHR12292">
    <property type="entry name" value="RWD DOMAIN-CONTAINING PROTEIN"/>
    <property type="match status" value="1"/>
</dbReference>
<gene>
    <name evidence="3" type="ORF">WJX74_002921</name>
</gene>
<accession>A0AAW1R394</accession>
<feature type="domain" description="RWD" evidence="2">
    <location>
        <begin position="9"/>
        <end position="123"/>
    </location>
</feature>
<dbReference type="EMBL" id="JALJOS010000016">
    <property type="protein sequence ID" value="KAK9828202.1"/>
    <property type="molecule type" value="Genomic_DNA"/>
</dbReference>
<evidence type="ECO:0000313" key="4">
    <source>
        <dbReference type="Proteomes" id="UP001438707"/>
    </source>
</evidence>
<dbReference type="PROSITE" id="PS50908">
    <property type="entry name" value="RWD"/>
    <property type="match status" value="1"/>
</dbReference>
<dbReference type="Gene3D" id="3.10.110.10">
    <property type="entry name" value="Ubiquitin Conjugating Enzyme"/>
    <property type="match status" value="1"/>
</dbReference>
<proteinExistence type="predicted"/>
<feature type="region of interest" description="Disordered" evidence="1">
    <location>
        <begin position="190"/>
        <end position="262"/>
    </location>
</feature>
<dbReference type="FunFam" id="3.10.110.10:FF:000050">
    <property type="entry name" value="eIF-2-alpha kinase GCN2"/>
    <property type="match status" value="1"/>
</dbReference>
<dbReference type="GO" id="GO:0033554">
    <property type="term" value="P:cellular response to stress"/>
    <property type="evidence" value="ECO:0007669"/>
    <property type="project" value="UniProtKB-ARBA"/>
</dbReference>
<keyword evidence="4" id="KW-1185">Reference proteome</keyword>
<dbReference type="SUPFAM" id="SSF54495">
    <property type="entry name" value="UBC-like"/>
    <property type="match status" value="1"/>
</dbReference>
<evidence type="ECO:0000256" key="1">
    <source>
        <dbReference type="SAM" id="MobiDB-lite"/>
    </source>
</evidence>
<evidence type="ECO:0000313" key="3">
    <source>
        <dbReference type="EMBL" id="KAK9828202.1"/>
    </source>
</evidence>
<evidence type="ECO:0000259" key="2">
    <source>
        <dbReference type="PROSITE" id="PS50908"/>
    </source>
</evidence>
<dbReference type="SMART" id="SM00591">
    <property type="entry name" value="RWD"/>
    <property type="match status" value="1"/>
</dbReference>
<sequence>MDYKAEQELEVESLQAIFADQLTEYEGNTPPGWQGPCYQMAISPSQDELSSSGSAAYEVELVFAHTASYPDEAPHIRVHSVRGLSDADMADLRHTLEEQVAANLGMAMMFALISAAQEWLADKAEGQVTLDQIDPELAKRRAEEEEEKRLAAIRSQGEAVTPETFRRWRQKYDAEFSLRNTKLDDGAIAARKTDKGPSGKQFFLSQDTKEVKSVEEEALEGDEEGGDALDFSESDEDADDGEEEESEEEDEEMLDEYLSRAT</sequence>
<dbReference type="InterPro" id="IPR006575">
    <property type="entry name" value="RWD_dom"/>
</dbReference>
<dbReference type="Proteomes" id="UP001438707">
    <property type="component" value="Unassembled WGS sequence"/>
</dbReference>
<feature type="compositionally biased region" description="Acidic residues" evidence="1">
    <location>
        <begin position="216"/>
        <end position="255"/>
    </location>
</feature>
<dbReference type="Pfam" id="PF05773">
    <property type="entry name" value="RWD"/>
    <property type="match status" value="1"/>
</dbReference>
<dbReference type="InterPro" id="IPR040213">
    <property type="entry name" value="GIR2-like"/>
</dbReference>
<dbReference type="CDD" id="cd23823">
    <property type="entry name" value="RWD_GCN2"/>
    <property type="match status" value="1"/>
</dbReference>
<dbReference type="AlphaFoldDB" id="A0AAW1R394"/>
<organism evidence="3 4">
    <name type="scientific">Apatococcus lobatus</name>
    <dbReference type="NCBI Taxonomy" id="904363"/>
    <lineage>
        <taxon>Eukaryota</taxon>
        <taxon>Viridiplantae</taxon>
        <taxon>Chlorophyta</taxon>
        <taxon>core chlorophytes</taxon>
        <taxon>Trebouxiophyceae</taxon>
        <taxon>Chlorellales</taxon>
        <taxon>Chlorellaceae</taxon>
        <taxon>Apatococcus</taxon>
    </lineage>
</organism>
<reference evidence="3 4" key="1">
    <citation type="journal article" date="2024" name="Nat. Commun.">
        <title>Phylogenomics reveals the evolutionary origins of lichenization in chlorophyte algae.</title>
        <authorList>
            <person name="Puginier C."/>
            <person name="Libourel C."/>
            <person name="Otte J."/>
            <person name="Skaloud P."/>
            <person name="Haon M."/>
            <person name="Grisel S."/>
            <person name="Petersen M."/>
            <person name="Berrin J.G."/>
            <person name="Delaux P.M."/>
            <person name="Dal Grande F."/>
            <person name="Keller J."/>
        </authorList>
    </citation>
    <scope>NUCLEOTIDE SEQUENCE [LARGE SCALE GENOMIC DNA]</scope>
    <source>
        <strain evidence="3 4">SAG 2145</strain>
    </source>
</reference>
<name>A0AAW1R394_9CHLO</name>
<dbReference type="GO" id="GO:0010468">
    <property type="term" value="P:regulation of gene expression"/>
    <property type="evidence" value="ECO:0007669"/>
    <property type="project" value="UniProtKB-ARBA"/>
</dbReference>
<comment type="caution">
    <text evidence="3">The sequence shown here is derived from an EMBL/GenBank/DDBJ whole genome shotgun (WGS) entry which is preliminary data.</text>
</comment>